<dbReference type="Pfam" id="PF10338">
    <property type="entry name" value="YBL028C_N"/>
    <property type="match status" value="1"/>
</dbReference>
<dbReference type="PANTHER" id="PTHR28219:SF1">
    <property type="entry name" value="UPF0642 PROTEIN YBL028C"/>
    <property type="match status" value="1"/>
</dbReference>
<dbReference type="OrthoDB" id="4087970at2759"/>
<comment type="caution">
    <text evidence="3">The sequence shown here is derived from an EMBL/GenBank/DDBJ whole genome shotgun (WGS) entry which is preliminary data.</text>
</comment>
<evidence type="ECO:0000256" key="1">
    <source>
        <dbReference type="SAM" id="MobiDB-lite"/>
    </source>
</evidence>
<evidence type="ECO:0000313" key="3">
    <source>
        <dbReference type="EMBL" id="KAF4120291.1"/>
    </source>
</evidence>
<dbReference type="GO" id="GO:0030687">
    <property type="term" value="C:preribosome, large subunit precursor"/>
    <property type="evidence" value="ECO:0007669"/>
    <property type="project" value="TreeGrafter"/>
</dbReference>
<protein>
    <recommendedName>
        <fullName evidence="2">DUF2423 domain-containing protein</fullName>
    </recommendedName>
</protein>
<accession>A0A9P4YNN3</accession>
<feature type="domain" description="DUF2423" evidence="2">
    <location>
        <begin position="1"/>
        <end position="44"/>
    </location>
</feature>
<proteinExistence type="predicted"/>
<reference evidence="3" key="1">
    <citation type="submission" date="2020-03" db="EMBL/GenBank/DDBJ databases">
        <title>Site-based positive gene gene selection in Geosmithia morbida across the United States reveals a broad range of putative effectors and factors for local host and environmental adapation.</title>
        <authorList>
            <person name="Onufrak A."/>
            <person name="Murdoch R.W."/>
            <person name="Gazis R."/>
            <person name="Huff M."/>
            <person name="Staton M."/>
            <person name="Klingeman W."/>
            <person name="Hadziabdic D."/>
        </authorList>
    </citation>
    <scope>NUCLEOTIDE SEQUENCE</scope>
    <source>
        <strain evidence="3">1262</strain>
    </source>
</reference>
<feature type="region of interest" description="Disordered" evidence="1">
    <location>
        <begin position="38"/>
        <end position="100"/>
    </location>
</feature>
<feature type="region of interest" description="Disordered" evidence="1">
    <location>
        <begin position="1"/>
        <end position="24"/>
    </location>
</feature>
<sequence length="125" mass="13599">MARSSRSSAVKANNQRLAAGVFGPIEAARAERLSARLLEVARQPKPQSSDTNMGETNDADKAKDSQDKSKTGDDAVMDLDSSYKPAKSSVGRKRIEKRRKKTAGIVFPKYGDMIAKKKKAATKTK</sequence>
<dbReference type="PANTHER" id="PTHR28219">
    <property type="entry name" value="UPF0642 PROTEIN YBL028C"/>
    <property type="match status" value="1"/>
</dbReference>
<dbReference type="RefSeq" id="XP_035318943.1">
    <property type="nucleotide sequence ID" value="XM_035465068.1"/>
</dbReference>
<dbReference type="AlphaFoldDB" id="A0A9P4YNN3"/>
<name>A0A9P4YNN3_9HYPO</name>
<dbReference type="EMBL" id="JAANYQ010000017">
    <property type="protein sequence ID" value="KAF4120291.1"/>
    <property type="molecule type" value="Genomic_DNA"/>
</dbReference>
<evidence type="ECO:0000313" key="4">
    <source>
        <dbReference type="Proteomes" id="UP000749293"/>
    </source>
</evidence>
<dbReference type="GeneID" id="55969320"/>
<evidence type="ECO:0000259" key="2">
    <source>
        <dbReference type="Pfam" id="PF10338"/>
    </source>
</evidence>
<feature type="compositionally biased region" description="Polar residues" evidence="1">
    <location>
        <begin position="45"/>
        <end position="55"/>
    </location>
</feature>
<dbReference type="InterPro" id="IPR019434">
    <property type="entry name" value="DUF2423"/>
</dbReference>
<feature type="compositionally biased region" description="Basic residues" evidence="1">
    <location>
        <begin position="90"/>
        <end position="100"/>
    </location>
</feature>
<dbReference type="Proteomes" id="UP000749293">
    <property type="component" value="Unassembled WGS sequence"/>
</dbReference>
<gene>
    <name evidence="3" type="ORF">GMORB2_3092</name>
</gene>
<keyword evidence="4" id="KW-1185">Reference proteome</keyword>
<feature type="compositionally biased region" description="Polar residues" evidence="1">
    <location>
        <begin position="1"/>
        <end position="16"/>
    </location>
</feature>
<organism evidence="3 4">
    <name type="scientific">Geosmithia morbida</name>
    <dbReference type="NCBI Taxonomy" id="1094350"/>
    <lineage>
        <taxon>Eukaryota</taxon>
        <taxon>Fungi</taxon>
        <taxon>Dikarya</taxon>
        <taxon>Ascomycota</taxon>
        <taxon>Pezizomycotina</taxon>
        <taxon>Sordariomycetes</taxon>
        <taxon>Hypocreomycetidae</taxon>
        <taxon>Hypocreales</taxon>
        <taxon>Bionectriaceae</taxon>
        <taxon>Geosmithia</taxon>
    </lineage>
</organism>
<feature type="compositionally biased region" description="Basic and acidic residues" evidence="1">
    <location>
        <begin position="58"/>
        <end position="73"/>
    </location>
</feature>